<evidence type="ECO:0000256" key="1">
    <source>
        <dbReference type="SAM" id="SignalP"/>
    </source>
</evidence>
<protein>
    <recommendedName>
        <fullName evidence="4">Gel scht</fullName>
    </recommendedName>
</protein>
<keyword evidence="1" id="KW-0732">Signal</keyword>
<reference evidence="2 3" key="1">
    <citation type="submission" date="2019-11" db="EMBL/GenBank/DDBJ databases">
        <title>Type strains purchased from KCTC, JCM and DSMZ.</title>
        <authorList>
            <person name="Lu H."/>
        </authorList>
    </citation>
    <scope>NUCLEOTIDE SEQUENCE [LARGE SCALE GENOMIC DNA]</scope>
    <source>
        <strain evidence="2 3">KCTC 42409</strain>
    </source>
</reference>
<organism evidence="2 3">
    <name type="scientific">Pseudoduganella ginsengisoli</name>
    <dbReference type="NCBI Taxonomy" id="1462440"/>
    <lineage>
        <taxon>Bacteria</taxon>
        <taxon>Pseudomonadati</taxon>
        <taxon>Pseudomonadota</taxon>
        <taxon>Betaproteobacteria</taxon>
        <taxon>Burkholderiales</taxon>
        <taxon>Oxalobacteraceae</taxon>
        <taxon>Telluria group</taxon>
        <taxon>Pseudoduganella</taxon>
    </lineage>
</organism>
<evidence type="ECO:0000313" key="3">
    <source>
        <dbReference type="Proteomes" id="UP000484015"/>
    </source>
</evidence>
<feature type="signal peptide" evidence="1">
    <location>
        <begin position="1"/>
        <end position="22"/>
    </location>
</feature>
<sequence>MKNVVHAIAFAAAAFAMTAASADPQVTSKVDGTVQIKAPAKYQLKNNEFDAYETTYMLEDGNRLKFTHHASHYYAKLEGEKRVEMVPQAPGVFMTVSGAYIEFRDDGETVGVGNYAKLAVNSKVPADTMMLAKR</sequence>
<gene>
    <name evidence="2" type="ORF">GM668_03275</name>
</gene>
<feature type="chain" id="PRO_5026947510" description="Gel scht" evidence="1">
    <location>
        <begin position="23"/>
        <end position="134"/>
    </location>
</feature>
<dbReference type="Proteomes" id="UP000484015">
    <property type="component" value="Unassembled WGS sequence"/>
</dbReference>
<dbReference type="OrthoDB" id="8703552at2"/>
<comment type="caution">
    <text evidence="2">The sequence shown here is derived from an EMBL/GenBank/DDBJ whole genome shotgun (WGS) entry which is preliminary data.</text>
</comment>
<dbReference type="AlphaFoldDB" id="A0A6L6PVG8"/>
<name>A0A6L6PVG8_9BURK</name>
<evidence type="ECO:0000313" key="2">
    <source>
        <dbReference type="EMBL" id="MTW01104.1"/>
    </source>
</evidence>
<evidence type="ECO:0008006" key="4">
    <source>
        <dbReference type="Google" id="ProtNLM"/>
    </source>
</evidence>
<dbReference type="EMBL" id="WNLA01000001">
    <property type="protein sequence ID" value="MTW01104.1"/>
    <property type="molecule type" value="Genomic_DNA"/>
</dbReference>
<dbReference type="RefSeq" id="WP_155437455.1">
    <property type="nucleotide sequence ID" value="NZ_WNLA01000001.1"/>
</dbReference>
<keyword evidence="3" id="KW-1185">Reference proteome</keyword>
<accession>A0A6L6PVG8</accession>
<proteinExistence type="predicted"/>